<proteinExistence type="predicted"/>
<dbReference type="InterPro" id="IPR036508">
    <property type="entry name" value="Chitin-bd_dom_sf"/>
</dbReference>
<dbReference type="Pfam" id="PF01607">
    <property type="entry name" value="CBM_14"/>
    <property type="match status" value="2"/>
</dbReference>
<dbReference type="SUPFAM" id="SSF57625">
    <property type="entry name" value="Invertebrate chitin-binding proteins"/>
    <property type="match status" value="2"/>
</dbReference>
<evidence type="ECO:0000259" key="2">
    <source>
        <dbReference type="PROSITE" id="PS50940"/>
    </source>
</evidence>
<dbReference type="Gene3D" id="2.170.140.10">
    <property type="entry name" value="Chitin binding domain"/>
    <property type="match status" value="1"/>
</dbReference>
<sequence length="273" mass="30969">MWKSSSFVLVLYFYVWLQQGYATEHIWGVRSDLTRIAPMSAFDSESICNGTYGSMCGDCFNTIFCLGPNGNHKVTQCESERRYCNRDLKMCVSDPPAGQGECLEGPSTNFNCMAAGFFPHPTDCSTFYECLDNGIAFENSCPPGYSWSGNEMACHQKLTPTDCGTFNCRPYPDTFQRLTSNAAYYAYCGFIVNSQQEILIFKCPRVNEVFNLTKLTCEFSCPEEKLYADPDNASYYYLCYKSGSNFVYQYKQCTGGRIFSEPDQICKFRTNLI</sequence>
<dbReference type="AlphaFoldDB" id="A0A1L8E477"/>
<keyword evidence="1" id="KW-0732">Signal</keyword>
<feature type="domain" description="Chitin-binding type-2" evidence="2">
    <location>
        <begin position="109"/>
        <end position="165"/>
    </location>
</feature>
<organism evidence="3">
    <name type="scientific">Nyssomyia neivai</name>
    <dbReference type="NCBI Taxonomy" id="330878"/>
    <lineage>
        <taxon>Eukaryota</taxon>
        <taxon>Metazoa</taxon>
        <taxon>Ecdysozoa</taxon>
        <taxon>Arthropoda</taxon>
        <taxon>Hexapoda</taxon>
        <taxon>Insecta</taxon>
        <taxon>Pterygota</taxon>
        <taxon>Neoptera</taxon>
        <taxon>Endopterygota</taxon>
        <taxon>Diptera</taxon>
        <taxon>Nematocera</taxon>
        <taxon>Psychodoidea</taxon>
        <taxon>Psychodidae</taxon>
        <taxon>Nyssomyia</taxon>
    </lineage>
</organism>
<name>A0A1L8E477_9DIPT</name>
<protein>
    <submittedName>
        <fullName evidence="3">Putative peritrophin-like protein</fullName>
    </submittedName>
</protein>
<dbReference type="GO" id="GO:0008061">
    <property type="term" value="F:chitin binding"/>
    <property type="evidence" value="ECO:0007669"/>
    <property type="project" value="InterPro"/>
</dbReference>
<reference evidence="3" key="1">
    <citation type="submission" date="2016-12" db="EMBL/GenBank/DDBJ databases">
        <title>An insight into the sialome and mialome of the sand fly, Nyssomyia neivai.</title>
        <authorList>
            <person name="Sebastian V."/>
            <person name="Goulart T.M."/>
            <person name="Oliveira W."/>
            <person name="Calvo E."/>
            <person name="Oliveira L.F."/>
            <person name="Pinto M.C."/>
            <person name="Rosselino A.M."/>
            <person name="Ribeiro J.M."/>
        </authorList>
    </citation>
    <scope>NUCLEOTIDE SEQUENCE</scope>
</reference>
<evidence type="ECO:0000256" key="1">
    <source>
        <dbReference type="SAM" id="SignalP"/>
    </source>
</evidence>
<feature type="signal peptide" evidence="1">
    <location>
        <begin position="1"/>
        <end position="22"/>
    </location>
</feature>
<dbReference type="SMART" id="SM00494">
    <property type="entry name" value="ChtBD2"/>
    <property type="match status" value="2"/>
</dbReference>
<accession>A0A1L8E477</accession>
<evidence type="ECO:0000313" key="3">
    <source>
        <dbReference type="EMBL" id="JAV13332.1"/>
    </source>
</evidence>
<dbReference type="GO" id="GO:0005576">
    <property type="term" value="C:extracellular region"/>
    <property type="evidence" value="ECO:0007669"/>
    <property type="project" value="InterPro"/>
</dbReference>
<feature type="chain" id="PRO_5012544069" evidence="1">
    <location>
        <begin position="23"/>
        <end position="273"/>
    </location>
</feature>
<dbReference type="InterPro" id="IPR002557">
    <property type="entry name" value="Chitin-bd_dom"/>
</dbReference>
<dbReference type="EMBL" id="GFDF01000752">
    <property type="protein sequence ID" value="JAV13332.1"/>
    <property type="molecule type" value="Transcribed_RNA"/>
</dbReference>
<dbReference type="PROSITE" id="PS50940">
    <property type="entry name" value="CHIT_BIND_II"/>
    <property type="match status" value="1"/>
</dbReference>